<accession>A0ACC3TXL8</accession>
<dbReference type="Proteomes" id="UP001489719">
    <property type="component" value="Unassembled WGS sequence"/>
</dbReference>
<dbReference type="EMBL" id="MU970037">
    <property type="protein sequence ID" value="KAK9325904.1"/>
    <property type="molecule type" value="Genomic_DNA"/>
</dbReference>
<gene>
    <name evidence="1" type="ORF">V1517DRAFT_312947</name>
</gene>
<reference evidence="2" key="1">
    <citation type="journal article" date="2024" name="Front. Bioeng. Biotechnol.">
        <title>Genome-scale model development and genomic sequencing of the oleaginous clade Lipomyces.</title>
        <authorList>
            <person name="Czajka J.J."/>
            <person name="Han Y."/>
            <person name="Kim J."/>
            <person name="Mondo S.J."/>
            <person name="Hofstad B.A."/>
            <person name="Robles A."/>
            <person name="Haridas S."/>
            <person name="Riley R."/>
            <person name="LaButti K."/>
            <person name="Pangilinan J."/>
            <person name="Andreopoulos W."/>
            <person name="Lipzen A."/>
            <person name="Yan J."/>
            <person name="Wang M."/>
            <person name="Ng V."/>
            <person name="Grigoriev I.V."/>
            <person name="Spatafora J.W."/>
            <person name="Magnuson J.K."/>
            <person name="Baker S.E."/>
            <person name="Pomraning K.R."/>
        </authorList>
    </citation>
    <scope>NUCLEOTIDE SEQUENCE [LARGE SCALE GENOMIC DNA]</scope>
    <source>
        <strain evidence="2">CBS 10300</strain>
    </source>
</reference>
<name>A0ACC3TXL8_9ASCO</name>
<organism evidence="1 2">
    <name type="scientific">Lipomyces orientalis</name>
    <dbReference type="NCBI Taxonomy" id="1233043"/>
    <lineage>
        <taxon>Eukaryota</taxon>
        <taxon>Fungi</taxon>
        <taxon>Dikarya</taxon>
        <taxon>Ascomycota</taxon>
        <taxon>Saccharomycotina</taxon>
        <taxon>Lipomycetes</taxon>
        <taxon>Lipomycetales</taxon>
        <taxon>Lipomycetaceae</taxon>
        <taxon>Lipomyces</taxon>
    </lineage>
</organism>
<proteinExistence type="predicted"/>
<protein>
    <submittedName>
        <fullName evidence="1">Uncharacterized protein</fullName>
    </submittedName>
</protein>
<sequence>MSLTMKAIEIKDGKGAAEALYLSDNVPAPEAPETNEATVKVSAFALNRMDILQRNGNYPIPPGATSTLGVEFSGTIESIGPDSTTDLKVGDRVFGLAVGGAYAEYIRCSTKLLLPYTEPTTQESTLTFIAAAGIPEVWFTATQALLKIAEIHTIKDRVKNVLIHAGASGVGIAALQLARSILGPDAKLFATVGTDAKVKFVESFAGADYGINYKKYDFVKFISDKTEGLGVDVIVDFIGQDYFMKNITVAARDARIVLLATMSGSVVEHANIGMILYKRLRIEGSTLRSRTIGYQSEIKDLFQKYGLPKLISGEFVNPVDKVFSWKDIIQAHKYMESNASMGKIVCVVD</sequence>
<keyword evidence="2" id="KW-1185">Reference proteome</keyword>
<evidence type="ECO:0000313" key="1">
    <source>
        <dbReference type="EMBL" id="KAK9325904.1"/>
    </source>
</evidence>
<comment type="caution">
    <text evidence="1">The sequence shown here is derived from an EMBL/GenBank/DDBJ whole genome shotgun (WGS) entry which is preliminary data.</text>
</comment>
<evidence type="ECO:0000313" key="2">
    <source>
        <dbReference type="Proteomes" id="UP001489719"/>
    </source>
</evidence>